<dbReference type="PANTHER" id="PTHR39188:SF3">
    <property type="entry name" value="STAGE IV SPORULATION PROTEIN FB"/>
    <property type="match status" value="1"/>
</dbReference>
<evidence type="ECO:0000256" key="7">
    <source>
        <dbReference type="SAM" id="Phobius"/>
    </source>
</evidence>
<dbReference type="AlphaFoldDB" id="A0A1L9BA59"/>
<keyword evidence="7" id="KW-0472">Membrane</keyword>
<gene>
    <name evidence="8" type="ORF">BON30_16525</name>
</gene>
<keyword evidence="6" id="KW-0482">Metalloprotease</keyword>
<keyword evidence="3" id="KW-0645">Protease</keyword>
<feature type="transmembrane region" description="Helical" evidence="7">
    <location>
        <begin position="159"/>
        <end position="182"/>
    </location>
</feature>
<evidence type="ECO:0000313" key="9">
    <source>
        <dbReference type="Proteomes" id="UP000182229"/>
    </source>
</evidence>
<feature type="transmembrane region" description="Helical" evidence="7">
    <location>
        <begin position="115"/>
        <end position="139"/>
    </location>
</feature>
<keyword evidence="9" id="KW-1185">Reference proteome</keyword>
<dbReference type="GO" id="GO:0006508">
    <property type="term" value="P:proteolysis"/>
    <property type="evidence" value="ECO:0007669"/>
    <property type="project" value="UniProtKB-KW"/>
</dbReference>
<proteinExistence type="inferred from homology"/>
<feature type="transmembrane region" description="Helical" evidence="7">
    <location>
        <begin position="53"/>
        <end position="74"/>
    </location>
</feature>
<dbReference type="EMBL" id="MPIN01000004">
    <property type="protein sequence ID" value="OJH39147.1"/>
    <property type="molecule type" value="Genomic_DNA"/>
</dbReference>
<comment type="similarity">
    <text evidence="2">Belongs to the peptidase M50B family.</text>
</comment>
<dbReference type="Gene3D" id="1.25.40.10">
    <property type="entry name" value="Tetratricopeptide repeat domain"/>
    <property type="match status" value="1"/>
</dbReference>
<dbReference type="Proteomes" id="UP000182229">
    <property type="component" value="Unassembled WGS sequence"/>
</dbReference>
<sequence length="477" mass="51569">MLRFRLGDIPVEIRFSHLFFSALLGTLLARDLPGGDPGVWPYHALQDASGPGYTRTALLVALAWMGIVSVTVFVHEAGHALMLRAFGHRPGIQLVWLGGHTRPRGRMPLPWHQHVLTTAAGPFAGLLVGLGALGLWHYGVPPSAEVARFLLDGLFATNVLWSLFNLLPVPSLDGGVLVSALATRLFGKVGFLCAQGFALVLCVALLAYGVGHAPVLGILFGLYGLQALRLLLAAARGDLQVSSGVAPRPLVEELNQARQALDHGRLDEARQRGMRVLEDKKATLELAARAHHLLGWVALKDGQGRLALEHFSQARRQPVETHAVAAAFSLVGDEPRALALWEMAWNETRDRTVLHEYAGSLIRAAQVHSALRLPGVEAETAFLCAGRPLFTRGAYSEAAAIAEAGLEHAPGARLAYDAACAHARARHPLDAVRMLRRATELGFQDVHYAASDEDLAPLHGHPDFERWLGELRKSLPA</sequence>
<evidence type="ECO:0000313" key="8">
    <source>
        <dbReference type="EMBL" id="OJH39147.1"/>
    </source>
</evidence>
<organism evidence="8 9">
    <name type="scientific">Cystobacter ferrugineus</name>
    <dbReference type="NCBI Taxonomy" id="83449"/>
    <lineage>
        <taxon>Bacteria</taxon>
        <taxon>Pseudomonadati</taxon>
        <taxon>Myxococcota</taxon>
        <taxon>Myxococcia</taxon>
        <taxon>Myxococcales</taxon>
        <taxon>Cystobacterineae</taxon>
        <taxon>Archangiaceae</taxon>
        <taxon>Cystobacter</taxon>
    </lineage>
</organism>
<reference evidence="9" key="1">
    <citation type="submission" date="2016-11" db="EMBL/GenBank/DDBJ databases">
        <authorList>
            <person name="Shukria A."/>
            <person name="Stevens D.C."/>
        </authorList>
    </citation>
    <scope>NUCLEOTIDE SEQUENCE [LARGE SCALE GENOMIC DNA]</scope>
    <source>
        <strain evidence="9">Cbfe23</strain>
    </source>
</reference>
<dbReference type="RefSeq" id="WP_071899317.1">
    <property type="nucleotide sequence ID" value="NZ_MPIN01000004.1"/>
</dbReference>
<protein>
    <submittedName>
        <fullName evidence="8">Peptidase M50</fullName>
    </submittedName>
</protein>
<keyword evidence="7" id="KW-1133">Transmembrane helix</keyword>
<comment type="caution">
    <text evidence="8">The sequence shown here is derived from an EMBL/GenBank/DDBJ whole genome shotgun (WGS) entry which is preliminary data.</text>
</comment>
<evidence type="ECO:0000256" key="3">
    <source>
        <dbReference type="ARBA" id="ARBA00022670"/>
    </source>
</evidence>
<evidence type="ECO:0000256" key="1">
    <source>
        <dbReference type="ARBA" id="ARBA00001947"/>
    </source>
</evidence>
<name>A0A1L9BA59_9BACT</name>
<feature type="transmembrane region" description="Helical" evidence="7">
    <location>
        <begin position="189"/>
        <end position="209"/>
    </location>
</feature>
<dbReference type="PANTHER" id="PTHR39188">
    <property type="entry name" value="MEMBRANE-ASSOCIATED ZINC METALLOPROTEASE M50B"/>
    <property type="match status" value="1"/>
</dbReference>
<keyword evidence="5" id="KW-0862">Zinc</keyword>
<dbReference type="SUPFAM" id="SSF48452">
    <property type="entry name" value="TPR-like"/>
    <property type="match status" value="1"/>
</dbReference>
<evidence type="ECO:0000256" key="6">
    <source>
        <dbReference type="ARBA" id="ARBA00023049"/>
    </source>
</evidence>
<dbReference type="NCBIfam" id="NF047558">
    <property type="entry name" value="TPR_END_plus"/>
    <property type="match status" value="1"/>
</dbReference>
<evidence type="ECO:0000256" key="4">
    <source>
        <dbReference type="ARBA" id="ARBA00022801"/>
    </source>
</evidence>
<dbReference type="GO" id="GO:0008237">
    <property type="term" value="F:metallopeptidase activity"/>
    <property type="evidence" value="ECO:0007669"/>
    <property type="project" value="UniProtKB-KW"/>
</dbReference>
<evidence type="ECO:0000256" key="2">
    <source>
        <dbReference type="ARBA" id="ARBA00007931"/>
    </source>
</evidence>
<keyword evidence="4" id="KW-0378">Hydrolase</keyword>
<dbReference type="STRING" id="83449.BON30_16525"/>
<accession>A0A1L9BA59</accession>
<comment type="cofactor">
    <cofactor evidence="1">
        <name>Zn(2+)</name>
        <dbReference type="ChEBI" id="CHEBI:29105"/>
    </cofactor>
</comment>
<evidence type="ECO:0000256" key="5">
    <source>
        <dbReference type="ARBA" id="ARBA00022833"/>
    </source>
</evidence>
<dbReference type="OrthoDB" id="166377at2"/>
<reference evidence="8 9" key="2">
    <citation type="submission" date="2016-12" db="EMBL/GenBank/DDBJ databases">
        <title>Draft Genome Sequence of Cystobacter ferrugineus Strain Cbfe23.</title>
        <authorList>
            <person name="Akbar S."/>
            <person name="Dowd S.E."/>
            <person name="Stevens D.C."/>
        </authorList>
    </citation>
    <scope>NUCLEOTIDE SEQUENCE [LARGE SCALE GENOMIC DNA]</scope>
    <source>
        <strain evidence="8 9">Cbfe23</strain>
    </source>
</reference>
<keyword evidence="7" id="KW-0812">Transmembrane</keyword>
<dbReference type="InterPro" id="IPR011990">
    <property type="entry name" value="TPR-like_helical_dom_sf"/>
</dbReference>